<dbReference type="Proteomes" id="UP000310158">
    <property type="component" value="Unassembled WGS sequence"/>
</dbReference>
<evidence type="ECO:0000313" key="3">
    <source>
        <dbReference type="EMBL" id="THH05154.1"/>
    </source>
</evidence>
<dbReference type="InterPro" id="IPR051159">
    <property type="entry name" value="Hexapeptide_acetyltransf"/>
</dbReference>
<dbReference type="Gene3D" id="2.160.10.10">
    <property type="entry name" value="Hexapeptide repeat proteins"/>
    <property type="match status" value="1"/>
</dbReference>
<dbReference type="GO" id="GO:0008374">
    <property type="term" value="F:O-acyltransferase activity"/>
    <property type="evidence" value="ECO:0007669"/>
    <property type="project" value="TreeGrafter"/>
</dbReference>
<dbReference type="Pfam" id="PF00132">
    <property type="entry name" value="Hexapep"/>
    <property type="match status" value="1"/>
</dbReference>
<dbReference type="InterPro" id="IPR001451">
    <property type="entry name" value="Hexapep"/>
</dbReference>
<proteinExistence type="inferred from homology"/>
<gene>
    <name evidence="3" type="ORF">EW146_g9977</name>
</gene>
<evidence type="ECO:0000313" key="4">
    <source>
        <dbReference type="Proteomes" id="UP000310158"/>
    </source>
</evidence>
<reference evidence="3 4" key="1">
    <citation type="submission" date="2019-02" db="EMBL/GenBank/DDBJ databases">
        <title>Genome sequencing of the rare red list fungi Bondarzewia mesenterica.</title>
        <authorList>
            <person name="Buettner E."/>
            <person name="Kellner H."/>
        </authorList>
    </citation>
    <scope>NUCLEOTIDE SEQUENCE [LARGE SCALE GENOMIC DNA]</scope>
    <source>
        <strain evidence="3 4">DSM 108281</strain>
    </source>
</reference>
<dbReference type="AlphaFoldDB" id="A0A4S4L1Q0"/>
<dbReference type="PANTHER" id="PTHR23416">
    <property type="entry name" value="SIALIC ACID SYNTHASE-RELATED"/>
    <property type="match status" value="1"/>
</dbReference>
<dbReference type="OrthoDB" id="25818at2759"/>
<evidence type="ECO:0000256" key="2">
    <source>
        <dbReference type="ARBA" id="ARBA00022679"/>
    </source>
</evidence>
<organism evidence="3 4">
    <name type="scientific">Bondarzewia mesenterica</name>
    <dbReference type="NCBI Taxonomy" id="1095465"/>
    <lineage>
        <taxon>Eukaryota</taxon>
        <taxon>Fungi</taxon>
        <taxon>Dikarya</taxon>
        <taxon>Basidiomycota</taxon>
        <taxon>Agaricomycotina</taxon>
        <taxon>Agaricomycetes</taxon>
        <taxon>Russulales</taxon>
        <taxon>Bondarzewiaceae</taxon>
        <taxon>Bondarzewia</taxon>
    </lineage>
</organism>
<evidence type="ECO:0008006" key="5">
    <source>
        <dbReference type="Google" id="ProtNLM"/>
    </source>
</evidence>
<keyword evidence="4" id="KW-1185">Reference proteome</keyword>
<sequence>MPEPSTAFVEVKMQETTPPVQDATAGLTERQKMEQGLPYLASECFLAAQVLALGGGLMFFFSGGPDAGSSPSPSSWSHSEIQYFPVADERHGLLRTRRTSSILAQLFNLTLEEVKTNPLEIEPPFYCDYGDNITFKGPFYSNFNLTILDCAKVTFGARVIIGPGVHVYAATHSTEIDERMAGYERAYPVEIGDDCWIGGNVVICGPCNIGKGSSLLSSSSDHSLMPEISAGVTVASCSFVRGDFPDYCVIGGTPARILKRLQLPSQNADLDKYRPLDITGVGQSSKQ</sequence>
<dbReference type="EMBL" id="SGPL01001046">
    <property type="protein sequence ID" value="THH05154.1"/>
    <property type="molecule type" value="Genomic_DNA"/>
</dbReference>
<accession>A0A4S4L1Q0</accession>
<dbReference type="SUPFAM" id="SSF51161">
    <property type="entry name" value="Trimeric LpxA-like enzymes"/>
    <property type="match status" value="2"/>
</dbReference>
<name>A0A4S4L1Q0_9AGAM</name>
<comment type="caution">
    <text evidence="3">The sequence shown here is derived from an EMBL/GenBank/DDBJ whole genome shotgun (WGS) entry which is preliminary data.</text>
</comment>
<evidence type="ECO:0000256" key="1">
    <source>
        <dbReference type="ARBA" id="ARBA00007274"/>
    </source>
</evidence>
<keyword evidence="2" id="KW-0808">Transferase</keyword>
<protein>
    <recommendedName>
        <fullName evidence="5">Mannose-1-phosphate guanylyltransferase</fullName>
    </recommendedName>
</protein>
<dbReference type="InterPro" id="IPR011004">
    <property type="entry name" value="Trimer_LpxA-like_sf"/>
</dbReference>
<comment type="similarity">
    <text evidence="1">Belongs to the transferase hexapeptide repeat family.</text>
</comment>
<dbReference type="PANTHER" id="PTHR23416:SF23">
    <property type="entry name" value="ACETYLTRANSFERASE C18B11.09C-RELATED"/>
    <property type="match status" value="1"/>
</dbReference>